<dbReference type="EMBL" id="MU853333">
    <property type="protein sequence ID" value="KAK4116589.1"/>
    <property type="molecule type" value="Genomic_DNA"/>
</dbReference>
<dbReference type="GeneID" id="89933154"/>
<keyword evidence="2" id="KW-1185">Reference proteome</keyword>
<name>A0AAN6YXM0_9PEZI</name>
<dbReference type="Proteomes" id="UP001302812">
    <property type="component" value="Unassembled WGS sequence"/>
</dbReference>
<dbReference type="RefSeq" id="XP_064674159.1">
    <property type="nucleotide sequence ID" value="XM_064809031.1"/>
</dbReference>
<organism evidence="1 2">
    <name type="scientific">Canariomyces notabilis</name>
    <dbReference type="NCBI Taxonomy" id="2074819"/>
    <lineage>
        <taxon>Eukaryota</taxon>
        <taxon>Fungi</taxon>
        <taxon>Dikarya</taxon>
        <taxon>Ascomycota</taxon>
        <taxon>Pezizomycotina</taxon>
        <taxon>Sordariomycetes</taxon>
        <taxon>Sordariomycetidae</taxon>
        <taxon>Sordariales</taxon>
        <taxon>Chaetomiaceae</taxon>
        <taxon>Canariomyces</taxon>
    </lineage>
</organism>
<evidence type="ECO:0000313" key="2">
    <source>
        <dbReference type="Proteomes" id="UP001302812"/>
    </source>
</evidence>
<protein>
    <submittedName>
        <fullName evidence="1">Uncharacterized protein</fullName>
    </submittedName>
</protein>
<proteinExistence type="predicted"/>
<accession>A0AAN6YXM0</accession>
<sequence>MRYCFRAKQSSGLSDLMILIYGFGYEYFVRVSNIHVTKLCSIQSPCHLTPGIAAEFEPTSPGWHWRSHRTWRETTTTSLNRRKSTICRFHAEIGLVPGWGKARPDVDPRQKATGYRLLSHSSPSRSITYTYVRYGVSHIGALPQALPDTISPVSLPGYKQYVVLPWHTTSRGHVRTYCTICT</sequence>
<reference evidence="1" key="2">
    <citation type="submission" date="2023-05" db="EMBL/GenBank/DDBJ databases">
        <authorList>
            <consortium name="Lawrence Berkeley National Laboratory"/>
            <person name="Steindorff A."/>
            <person name="Hensen N."/>
            <person name="Bonometti L."/>
            <person name="Westerberg I."/>
            <person name="Brannstrom I.O."/>
            <person name="Guillou S."/>
            <person name="Cros-Aarteil S."/>
            <person name="Calhoun S."/>
            <person name="Haridas S."/>
            <person name="Kuo A."/>
            <person name="Mondo S."/>
            <person name="Pangilinan J."/>
            <person name="Riley R."/>
            <person name="Labutti K."/>
            <person name="Andreopoulos B."/>
            <person name="Lipzen A."/>
            <person name="Chen C."/>
            <person name="Yanf M."/>
            <person name="Daum C."/>
            <person name="Ng V."/>
            <person name="Clum A."/>
            <person name="Ohm R."/>
            <person name="Martin F."/>
            <person name="Silar P."/>
            <person name="Natvig D."/>
            <person name="Lalanne C."/>
            <person name="Gautier V."/>
            <person name="Ament-Velasquez S.L."/>
            <person name="Kruys A."/>
            <person name="Hutchinson M.I."/>
            <person name="Powell A.J."/>
            <person name="Barry K."/>
            <person name="Miller A.N."/>
            <person name="Grigoriev I.V."/>
            <person name="Debuchy R."/>
            <person name="Gladieux P."/>
            <person name="Thoren M.H."/>
            <person name="Johannesson H."/>
        </authorList>
    </citation>
    <scope>NUCLEOTIDE SEQUENCE</scope>
    <source>
        <strain evidence="1">CBS 508.74</strain>
    </source>
</reference>
<evidence type="ECO:0000313" key="1">
    <source>
        <dbReference type="EMBL" id="KAK4116589.1"/>
    </source>
</evidence>
<dbReference type="AlphaFoldDB" id="A0AAN6YXM0"/>
<gene>
    <name evidence="1" type="ORF">N656DRAFT_259560</name>
</gene>
<reference evidence="1" key="1">
    <citation type="journal article" date="2023" name="Mol. Phylogenet. Evol.">
        <title>Genome-scale phylogeny and comparative genomics of the fungal order Sordariales.</title>
        <authorList>
            <person name="Hensen N."/>
            <person name="Bonometti L."/>
            <person name="Westerberg I."/>
            <person name="Brannstrom I.O."/>
            <person name="Guillou S."/>
            <person name="Cros-Aarteil S."/>
            <person name="Calhoun S."/>
            <person name="Haridas S."/>
            <person name="Kuo A."/>
            <person name="Mondo S."/>
            <person name="Pangilinan J."/>
            <person name="Riley R."/>
            <person name="LaButti K."/>
            <person name="Andreopoulos B."/>
            <person name="Lipzen A."/>
            <person name="Chen C."/>
            <person name="Yan M."/>
            <person name="Daum C."/>
            <person name="Ng V."/>
            <person name="Clum A."/>
            <person name="Steindorff A."/>
            <person name="Ohm R.A."/>
            <person name="Martin F."/>
            <person name="Silar P."/>
            <person name="Natvig D.O."/>
            <person name="Lalanne C."/>
            <person name="Gautier V."/>
            <person name="Ament-Velasquez S.L."/>
            <person name="Kruys A."/>
            <person name="Hutchinson M.I."/>
            <person name="Powell A.J."/>
            <person name="Barry K."/>
            <person name="Miller A.N."/>
            <person name="Grigoriev I.V."/>
            <person name="Debuchy R."/>
            <person name="Gladieux P."/>
            <person name="Hiltunen Thoren M."/>
            <person name="Johannesson H."/>
        </authorList>
    </citation>
    <scope>NUCLEOTIDE SEQUENCE</scope>
    <source>
        <strain evidence="1">CBS 508.74</strain>
    </source>
</reference>
<comment type="caution">
    <text evidence="1">The sequence shown here is derived from an EMBL/GenBank/DDBJ whole genome shotgun (WGS) entry which is preliminary data.</text>
</comment>